<feature type="compositionally biased region" description="Polar residues" evidence="2">
    <location>
        <begin position="74"/>
        <end position="87"/>
    </location>
</feature>
<dbReference type="AlphaFoldDB" id="A0A8H5FIM9"/>
<keyword evidence="5" id="KW-1185">Reference proteome</keyword>
<proteinExistence type="predicted"/>
<evidence type="ECO:0000259" key="3">
    <source>
        <dbReference type="Pfam" id="PF24883"/>
    </source>
</evidence>
<name>A0A8H5FIM9_9AGAR</name>
<keyword evidence="1" id="KW-0677">Repeat</keyword>
<accession>A0A8H5FIM9</accession>
<evidence type="ECO:0000313" key="5">
    <source>
        <dbReference type="Proteomes" id="UP000541558"/>
    </source>
</evidence>
<feature type="compositionally biased region" description="Polar residues" evidence="2">
    <location>
        <begin position="102"/>
        <end position="119"/>
    </location>
</feature>
<dbReference type="OrthoDB" id="3248304at2759"/>
<dbReference type="Pfam" id="PF24883">
    <property type="entry name" value="NPHP3_N"/>
    <property type="match status" value="1"/>
</dbReference>
<evidence type="ECO:0000256" key="2">
    <source>
        <dbReference type="SAM" id="MobiDB-lite"/>
    </source>
</evidence>
<feature type="compositionally biased region" description="Basic residues" evidence="2">
    <location>
        <begin position="1"/>
        <end position="10"/>
    </location>
</feature>
<dbReference type="PANTHER" id="PTHR10039">
    <property type="entry name" value="AMELOGENIN"/>
    <property type="match status" value="1"/>
</dbReference>
<feature type="region of interest" description="Disordered" evidence="2">
    <location>
        <begin position="1"/>
        <end position="276"/>
    </location>
</feature>
<comment type="caution">
    <text evidence="4">The sequence shown here is derived from an EMBL/GenBank/DDBJ whole genome shotgun (WGS) entry which is preliminary data.</text>
</comment>
<feature type="compositionally biased region" description="Pro residues" evidence="2">
    <location>
        <begin position="172"/>
        <end position="184"/>
    </location>
</feature>
<feature type="compositionally biased region" description="Polar residues" evidence="2">
    <location>
        <begin position="128"/>
        <end position="137"/>
    </location>
</feature>
<evidence type="ECO:0000256" key="1">
    <source>
        <dbReference type="ARBA" id="ARBA00022737"/>
    </source>
</evidence>
<dbReference type="Proteomes" id="UP000541558">
    <property type="component" value="Unassembled WGS sequence"/>
</dbReference>
<feature type="compositionally biased region" description="Basic and acidic residues" evidence="2">
    <location>
        <begin position="91"/>
        <end position="101"/>
    </location>
</feature>
<feature type="compositionally biased region" description="Polar residues" evidence="2">
    <location>
        <begin position="14"/>
        <end position="27"/>
    </location>
</feature>
<dbReference type="InterPro" id="IPR027417">
    <property type="entry name" value="P-loop_NTPase"/>
</dbReference>
<reference evidence="4 5" key="1">
    <citation type="journal article" date="2020" name="ISME J.">
        <title>Uncovering the hidden diversity of litter-decomposition mechanisms in mushroom-forming fungi.</title>
        <authorList>
            <person name="Floudas D."/>
            <person name="Bentzer J."/>
            <person name="Ahren D."/>
            <person name="Johansson T."/>
            <person name="Persson P."/>
            <person name="Tunlid A."/>
        </authorList>
    </citation>
    <scope>NUCLEOTIDE SEQUENCE [LARGE SCALE GENOMIC DNA]</scope>
    <source>
        <strain evidence="4 5">CBS 175.51</strain>
    </source>
</reference>
<dbReference type="EMBL" id="JAACJK010000012">
    <property type="protein sequence ID" value="KAF5338590.1"/>
    <property type="molecule type" value="Genomic_DNA"/>
</dbReference>
<protein>
    <recommendedName>
        <fullName evidence="3">Nephrocystin 3-like N-terminal domain-containing protein</fullName>
    </recommendedName>
</protein>
<evidence type="ECO:0000313" key="4">
    <source>
        <dbReference type="EMBL" id="KAF5338590.1"/>
    </source>
</evidence>
<feature type="compositionally biased region" description="Low complexity" evidence="2">
    <location>
        <begin position="210"/>
        <end position="221"/>
    </location>
</feature>
<feature type="domain" description="Nephrocystin 3-like N-terminal" evidence="3">
    <location>
        <begin position="381"/>
        <end position="553"/>
    </location>
</feature>
<dbReference type="SUPFAM" id="SSF52540">
    <property type="entry name" value="P-loop containing nucleoside triphosphate hydrolases"/>
    <property type="match status" value="1"/>
</dbReference>
<dbReference type="InterPro" id="IPR056884">
    <property type="entry name" value="NPHP3-like_N"/>
</dbReference>
<organism evidence="4 5">
    <name type="scientific">Ephemerocybe angulata</name>
    <dbReference type="NCBI Taxonomy" id="980116"/>
    <lineage>
        <taxon>Eukaryota</taxon>
        <taxon>Fungi</taxon>
        <taxon>Dikarya</taxon>
        <taxon>Basidiomycota</taxon>
        <taxon>Agaricomycotina</taxon>
        <taxon>Agaricomycetes</taxon>
        <taxon>Agaricomycetidae</taxon>
        <taxon>Agaricales</taxon>
        <taxon>Agaricineae</taxon>
        <taxon>Psathyrellaceae</taxon>
        <taxon>Ephemerocybe</taxon>
    </lineage>
</organism>
<gene>
    <name evidence="4" type="ORF">D9611_012748</name>
</gene>
<sequence length="974" mass="107964">MSSCRPKHQKRTTENAARGQSSSSTLAVPSRKPYGRPRPRSAPNLQGGPAIDIEPCSSRPVHQSAHDTTGGCTGSTLVSMSTSTDSTFLDVPRDTRCDRPRSTPTTSGPYYVPYSSTRASPEARAGPSSDSLPNSRLPSHYTGHQYASRTVTPLPTPHVRVGRSGSSDPSGWPEPLPHGPPPDIFAPIPGHSTSPLYFYQPSDPSLPGPSQSYHVQSSSSGPAPPPLATSDGEPYYDPRNSHRSAPFPRRPPHVLHYMSTSNGDPSIPHQYRHAQHLQQAPSDYLYHNQPSVAYHPRSVTRADHTSRPFPQQTPSFFPYSHNFHLENFSYHEAPQRGASTLDWERGWDDLVKLTSPNALYDAEARFDAPKCDEGTRLEVIEEVMNWITDREAPTRLLCMTGAAGAGKSALQQTIAERCLSMGILASAFFFYTADKTRNSLTGVIPTMAYQLGLKHPTLRRLIGDAAIHDPKIFKKSVFAQVTALVAEPVKAFLAKHADGDARNFPYAMLIDGLDECQGPVAKDQTKDQTKLLNAIKKIFLDEDTPFRIFIASRPEWAIRNALEGPLAGLAYHIALSDKYDASADIRRFLIKKLHEIGLRSGDPRAQPPGAWPTEEDIAAIVKAASGQFIYATTVVKYISERPSSPVDRLRVVLTWKPAPGQRAAPFAMLDVLYTNILSPAKAAYAKIDTNEPEDFLFLLLCYQGIGWRNPLSNDLGVVDLILGYPEKTHKLVLSDLRSVLYCDEESGRLQHYHKSLKDFLESELRAKELYVTTKRLYTFVLHKVLENISRQDPITGRHMPMLIDAFENVVSHFLGNYGYGLQTNEDVTAAFSLLAEFTRSGGWSKLNAYQHHQGSPGGKSFEGSQEELELRLLNLSNALGGILFDIIAPKCKDMESSSVAEEVSTAVQRWQYTTLAAILSRLRELPTCKKFPELEEALPEPALPYDPTWRQVMYQKARFVAVRTLRWLSGIGTG</sequence>